<reference evidence="1 2" key="1">
    <citation type="journal article" date="2019" name="Sci. Rep.">
        <title>Orb-weaving spider Araneus ventricosus genome elucidates the spidroin gene catalogue.</title>
        <authorList>
            <person name="Kono N."/>
            <person name="Nakamura H."/>
            <person name="Ohtoshi R."/>
            <person name="Moran D.A.P."/>
            <person name="Shinohara A."/>
            <person name="Yoshida Y."/>
            <person name="Fujiwara M."/>
            <person name="Mori M."/>
            <person name="Tomita M."/>
            <person name="Arakawa K."/>
        </authorList>
    </citation>
    <scope>NUCLEOTIDE SEQUENCE [LARGE SCALE GENOMIC DNA]</scope>
</reference>
<proteinExistence type="predicted"/>
<keyword evidence="2" id="KW-1185">Reference proteome</keyword>
<evidence type="ECO:0000313" key="2">
    <source>
        <dbReference type="Proteomes" id="UP000499080"/>
    </source>
</evidence>
<dbReference type="Proteomes" id="UP000499080">
    <property type="component" value="Unassembled WGS sequence"/>
</dbReference>
<accession>A0A4Y2L0X3</accession>
<gene>
    <name evidence="1" type="ORF">AVEN_134289_1</name>
</gene>
<comment type="caution">
    <text evidence="1">The sequence shown here is derived from an EMBL/GenBank/DDBJ whole genome shotgun (WGS) entry which is preliminary data.</text>
</comment>
<protein>
    <submittedName>
        <fullName evidence="1">Uncharacterized protein</fullName>
    </submittedName>
</protein>
<organism evidence="1 2">
    <name type="scientific">Araneus ventricosus</name>
    <name type="common">Orbweaver spider</name>
    <name type="synonym">Epeira ventricosa</name>
    <dbReference type="NCBI Taxonomy" id="182803"/>
    <lineage>
        <taxon>Eukaryota</taxon>
        <taxon>Metazoa</taxon>
        <taxon>Ecdysozoa</taxon>
        <taxon>Arthropoda</taxon>
        <taxon>Chelicerata</taxon>
        <taxon>Arachnida</taxon>
        <taxon>Araneae</taxon>
        <taxon>Araneomorphae</taxon>
        <taxon>Entelegynae</taxon>
        <taxon>Araneoidea</taxon>
        <taxon>Araneidae</taxon>
        <taxon>Araneus</taxon>
    </lineage>
</organism>
<evidence type="ECO:0000313" key="1">
    <source>
        <dbReference type="EMBL" id="GBN08049.1"/>
    </source>
</evidence>
<sequence>MRCAEEWRQIRLSNQSPPKLQWCSTRVQNAYMRPGPCRQATAAPLAVANFMATIDHSELALLSPNFLTTPTGGRLTPMYDLTCNRPNTRHTFSGLPTKLISCI</sequence>
<dbReference type="AlphaFoldDB" id="A0A4Y2L0X3"/>
<name>A0A4Y2L0X3_ARAVE</name>
<dbReference type="EMBL" id="BGPR01005224">
    <property type="protein sequence ID" value="GBN08049.1"/>
    <property type="molecule type" value="Genomic_DNA"/>
</dbReference>